<comment type="caution">
    <text evidence="1">The sequence shown here is derived from an EMBL/GenBank/DDBJ whole genome shotgun (WGS) entry which is preliminary data.</text>
</comment>
<dbReference type="Proteomes" id="UP001367508">
    <property type="component" value="Unassembled WGS sequence"/>
</dbReference>
<sequence length="109" mass="12017">MQTSLVYFGTCIFVKGAHVAVIEKAPSVTYSLVWAISGDTIMLEKVHAFHKAQGSMCITSSLWASRWGELGPVSKSAQTIEVLYCFVVTMKLLGMLNHGEALMLRDTYN</sequence>
<reference evidence="1 2" key="1">
    <citation type="submission" date="2024-01" db="EMBL/GenBank/DDBJ databases">
        <title>The genomes of 5 underutilized Papilionoideae crops provide insights into root nodulation and disease resistanc.</title>
        <authorList>
            <person name="Jiang F."/>
        </authorList>
    </citation>
    <scope>NUCLEOTIDE SEQUENCE [LARGE SCALE GENOMIC DNA]</scope>
    <source>
        <strain evidence="1">LVBAO_FW01</strain>
        <tissue evidence="1">Leaves</tissue>
    </source>
</reference>
<dbReference type="AlphaFoldDB" id="A0AAN9MAC8"/>
<name>A0AAN9MAC8_CANGL</name>
<evidence type="ECO:0000313" key="1">
    <source>
        <dbReference type="EMBL" id="KAK7350849.1"/>
    </source>
</evidence>
<keyword evidence="2" id="KW-1185">Reference proteome</keyword>
<proteinExistence type="predicted"/>
<protein>
    <submittedName>
        <fullName evidence="1">Uncharacterized protein</fullName>
    </submittedName>
</protein>
<gene>
    <name evidence="1" type="ORF">VNO77_09848</name>
</gene>
<accession>A0AAN9MAC8</accession>
<organism evidence="1 2">
    <name type="scientific">Canavalia gladiata</name>
    <name type="common">Sword bean</name>
    <name type="synonym">Dolichos gladiatus</name>
    <dbReference type="NCBI Taxonomy" id="3824"/>
    <lineage>
        <taxon>Eukaryota</taxon>
        <taxon>Viridiplantae</taxon>
        <taxon>Streptophyta</taxon>
        <taxon>Embryophyta</taxon>
        <taxon>Tracheophyta</taxon>
        <taxon>Spermatophyta</taxon>
        <taxon>Magnoliopsida</taxon>
        <taxon>eudicotyledons</taxon>
        <taxon>Gunneridae</taxon>
        <taxon>Pentapetalae</taxon>
        <taxon>rosids</taxon>
        <taxon>fabids</taxon>
        <taxon>Fabales</taxon>
        <taxon>Fabaceae</taxon>
        <taxon>Papilionoideae</taxon>
        <taxon>50 kb inversion clade</taxon>
        <taxon>NPAAA clade</taxon>
        <taxon>indigoferoid/millettioid clade</taxon>
        <taxon>Phaseoleae</taxon>
        <taxon>Canavalia</taxon>
    </lineage>
</organism>
<dbReference type="EMBL" id="JAYMYQ010000002">
    <property type="protein sequence ID" value="KAK7350849.1"/>
    <property type="molecule type" value="Genomic_DNA"/>
</dbReference>
<evidence type="ECO:0000313" key="2">
    <source>
        <dbReference type="Proteomes" id="UP001367508"/>
    </source>
</evidence>